<organism evidence="1 2">
    <name type="scientific">Favolaschia claudopus</name>
    <dbReference type="NCBI Taxonomy" id="2862362"/>
    <lineage>
        <taxon>Eukaryota</taxon>
        <taxon>Fungi</taxon>
        <taxon>Dikarya</taxon>
        <taxon>Basidiomycota</taxon>
        <taxon>Agaricomycotina</taxon>
        <taxon>Agaricomycetes</taxon>
        <taxon>Agaricomycetidae</taxon>
        <taxon>Agaricales</taxon>
        <taxon>Marasmiineae</taxon>
        <taxon>Mycenaceae</taxon>
        <taxon>Favolaschia</taxon>
    </lineage>
</organism>
<comment type="caution">
    <text evidence="1">The sequence shown here is derived from an EMBL/GenBank/DDBJ whole genome shotgun (WGS) entry which is preliminary data.</text>
</comment>
<reference evidence="1 2" key="1">
    <citation type="journal article" date="2024" name="J Genomics">
        <title>Draft genome sequencing and assembly of Favolaschia claudopus CIRM-BRFM 2984 isolated from oak limbs.</title>
        <authorList>
            <person name="Navarro D."/>
            <person name="Drula E."/>
            <person name="Chaduli D."/>
            <person name="Cazenave R."/>
            <person name="Ahrendt S."/>
            <person name="Wang J."/>
            <person name="Lipzen A."/>
            <person name="Daum C."/>
            <person name="Barry K."/>
            <person name="Grigoriev I.V."/>
            <person name="Favel A."/>
            <person name="Rosso M.N."/>
            <person name="Martin F."/>
        </authorList>
    </citation>
    <scope>NUCLEOTIDE SEQUENCE [LARGE SCALE GENOMIC DNA]</scope>
    <source>
        <strain evidence="1 2">CIRM-BRFM 2984</strain>
    </source>
</reference>
<dbReference type="Proteomes" id="UP001362999">
    <property type="component" value="Unassembled WGS sequence"/>
</dbReference>
<accession>A0AAW0AA74</accession>
<evidence type="ECO:0000313" key="2">
    <source>
        <dbReference type="Proteomes" id="UP001362999"/>
    </source>
</evidence>
<gene>
    <name evidence="1" type="ORF">R3P38DRAFT_1727405</name>
</gene>
<evidence type="ECO:0008006" key="3">
    <source>
        <dbReference type="Google" id="ProtNLM"/>
    </source>
</evidence>
<sequence length="533" mass="60006">MQSPFVSRLHTNYCASDDEIPELKELLVQPRLRLAKLDGEILALRQKLDGLVDERESLETYIQSHKALMSPIRRIPLDLLEQIFIACLPAHRNCVMSAQEAPVLLGRICSSWRTLSLSAPRLWSRLHIVLPPPDHESLSRDRDIFAAKTAQRLEVASTWLGRTGNCPLSISVERDFHMNHLDLPEDLLELLIPYASRWQHLSLVLPPSGFERLSRLSENDVPLLMSLSMSSAPIMDPAYTWTPAGILFAPNLSSFEFAGSGIIPSALPLRWNTLTELSLRVSSWNLNSGLTCEMALDILARCHALRSCQLLIQEISESQVLPTNPIVPCSFLRAFELQCYKTPLRTTEYLLNHFSHLALEEFSLYGSHTWEDCQDVQGITSALLRLTCLRSIVLQVGLSSKLALGNFLRGLPSTIKCLKLMNATEWNILDVLNDEALQIFEASPLVCPALQEFTIADAQGITDEALLHFIVSRSPTLRLVDITFSRERQVDILLSLHQFIEAGLEISLSYLPRKPAYPQFSPWQGLPDAPSYW</sequence>
<dbReference type="AlphaFoldDB" id="A0AAW0AA74"/>
<name>A0AAW0AA74_9AGAR</name>
<evidence type="ECO:0000313" key="1">
    <source>
        <dbReference type="EMBL" id="KAK7006028.1"/>
    </source>
</evidence>
<keyword evidence="2" id="KW-1185">Reference proteome</keyword>
<dbReference type="SUPFAM" id="SSF52047">
    <property type="entry name" value="RNI-like"/>
    <property type="match status" value="1"/>
</dbReference>
<proteinExistence type="predicted"/>
<protein>
    <recommendedName>
        <fullName evidence="3">F-box domain-containing protein</fullName>
    </recommendedName>
</protein>
<dbReference type="EMBL" id="JAWWNJ010000077">
    <property type="protein sequence ID" value="KAK7006028.1"/>
    <property type="molecule type" value="Genomic_DNA"/>
</dbReference>